<dbReference type="OrthoDB" id="424012at2759"/>
<keyword evidence="3" id="KW-0862">Zinc</keyword>
<dbReference type="Proteomes" id="UP000187406">
    <property type="component" value="Unassembled WGS sequence"/>
</dbReference>
<evidence type="ECO:0000256" key="1">
    <source>
        <dbReference type="ARBA" id="ARBA00022723"/>
    </source>
</evidence>
<feature type="domain" description="RanBP2-type" evidence="5">
    <location>
        <begin position="60"/>
        <end position="89"/>
    </location>
</feature>
<proteinExistence type="predicted"/>
<accession>A0A1Q3BLU2</accession>
<comment type="caution">
    <text evidence="6">The sequence shown here is derived from an EMBL/GenBank/DDBJ whole genome shotgun (WGS) entry which is preliminary data.</text>
</comment>
<sequence length="235" mass="26510">MQRILSNAADNPDTNMQPDVVSKKAKQLKDMTLQDIYNIQGLFEDNDDDTNWVPVQKIVEIKKWFCTNCTMVNFGDDVHCDICGEHKESGRVRRGLFASPFSQDSGVVEVESKVQDYCSKNSFSKSSTALGFDERMLLHSEVLLGESSVCQVVNSLPSKAGLRTMLEVFKIQMKFWPTLESSLTDLQSQWGMNLLQNPMEKGKFGNLTEHNNLDLVGHGSLYLNNLYFVTSPPNE</sequence>
<dbReference type="InParanoid" id="A0A1Q3BLU2"/>
<dbReference type="PROSITE" id="PS50199">
    <property type="entry name" value="ZF_RANBP2_2"/>
    <property type="match status" value="1"/>
</dbReference>
<dbReference type="PROSITE" id="PS01358">
    <property type="entry name" value="ZF_RANBP2_1"/>
    <property type="match status" value="1"/>
</dbReference>
<protein>
    <recommendedName>
        <fullName evidence="5">RanBP2-type domain-containing protein</fullName>
    </recommendedName>
</protein>
<evidence type="ECO:0000256" key="3">
    <source>
        <dbReference type="ARBA" id="ARBA00022833"/>
    </source>
</evidence>
<evidence type="ECO:0000256" key="2">
    <source>
        <dbReference type="ARBA" id="ARBA00022771"/>
    </source>
</evidence>
<reference evidence="7" key="1">
    <citation type="submission" date="2016-04" db="EMBL/GenBank/DDBJ databases">
        <title>Cephalotus genome sequencing.</title>
        <authorList>
            <person name="Fukushima K."/>
            <person name="Hasebe M."/>
            <person name="Fang X."/>
        </authorList>
    </citation>
    <scope>NUCLEOTIDE SEQUENCE [LARGE SCALE GENOMIC DNA]</scope>
    <source>
        <strain evidence="7">cv. St1</strain>
    </source>
</reference>
<evidence type="ECO:0000259" key="5">
    <source>
        <dbReference type="PROSITE" id="PS50199"/>
    </source>
</evidence>
<evidence type="ECO:0000313" key="6">
    <source>
        <dbReference type="EMBL" id="GAV68945.1"/>
    </source>
</evidence>
<dbReference type="STRING" id="3775.A0A1Q3BLU2"/>
<evidence type="ECO:0000256" key="4">
    <source>
        <dbReference type="PROSITE-ProRule" id="PRU00322"/>
    </source>
</evidence>
<evidence type="ECO:0000313" key="7">
    <source>
        <dbReference type="Proteomes" id="UP000187406"/>
    </source>
</evidence>
<dbReference type="EMBL" id="BDDD01000671">
    <property type="protein sequence ID" value="GAV68945.1"/>
    <property type="molecule type" value="Genomic_DNA"/>
</dbReference>
<organism evidence="6 7">
    <name type="scientific">Cephalotus follicularis</name>
    <name type="common">Albany pitcher plant</name>
    <dbReference type="NCBI Taxonomy" id="3775"/>
    <lineage>
        <taxon>Eukaryota</taxon>
        <taxon>Viridiplantae</taxon>
        <taxon>Streptophyta</taxon>
        <taxon>Embryophyta</taxon>
        <taxon>Tracheophyta</taxon>
        <taxon>Spermatophyta</taxon>
        <taxon>Magnoliopsida</taxon>
        <taxon>eudicotyledons</taxon>
        <taxon>Gunneridae</taxon>
        <taxon>Pentapetalae</taxon>
        <taxon>rosids</taxon>
        <taxon>fabids</taxon>
        <taxon>Oxalidales</taxon>
        <taxon>Cephalotaceae</taxon>
        <taxon>Cephalotus</taxon>
    </lineage>
</organism>
<name>A0A1Q3BLU2_CEPFO</name>
<keyword evidence="1" id="KW-0479">Metal-binding</keyword>
<dbReference type="InterPro" id="IPR001876">
    <property type="entry name" value="Znf_RanBP2"/>
</dbReference>
<dbReference type="GO" id="GO:0008270">
    <property type="term" value="F:zinc ion binding"/>
    <property type="evidence" value="ECO:0007669"/>
    <property type="project" value="UniProtKB-KW"/>
</dbReference>
<keyword evidence="2 4" id="KW-0863">Zinc-finger</keyword>
<feature type="non-terminal residue" evidence="6">
    <location>
        <position position="235"/>
    </location>
</feature>
<gene>
    <name evidence="6" type="ORF">CFOL_v3_12448</name>
</gene>
<keyword evidence="7" id="KW-1185">Reference proteome</keyword>
<dbReference type="AlphaFoldDB" id="A0A1Q3BLU2"/>